<evidence type="ECO:0000256" key="6">
    <source>
        <dbReference type="ARBA" id="ARBA00022840"/>
    </source>
</evidence>
<proteinExistence type="predicted"/>
<dbReference type="AlphaFoldDB" id="A0A2S0KDX5"/>
<dbReference type="PROSITE" id="PS00107">
    <property type="entry name" value="PROTEIN_KINASE_ATP"/>
    <property type="match status" value="1"/>
</dbReference>
<keyword evidence="9" id="KW-0472">Membrane</keyword>
<keyword evidence="4 7" id="KW-0547">Nucleotide-binding</keyword>
<keyword evidence="9" id="KW-0812">Transmembrane</keyword>
<feature type="region of interest" description="Disordered" evidence="8">
    <location>
        <begin position="270"/>
        <end position="311"/>
    </location>
</feature>
<dbReference type="KEGG" id="git:C6V83_05970"/>
<keyword evidence="12" id="KW-1185">Reference proteome</keyword>
<evidence type="ECO:0000313" key="12">
    <source>
        <dbReference type="Proteomes" id="UP000239814"/>
    </source>
</evidence>
<feature type="compositionally biased region" description="Pro residues" evidence="8">
    <location>
        <begin position="293"/>
        <end position="305"/>
    </location>
</feature>
<dbReference type="PANTHER" id="PTHR43289">
    <property type="entry name" value="MITOGEN-ACTIVATED PROTEIN KINASE KINASE KINASE 20-RELATED"/>
    <property type="match status" value="1"/>
</dbReference>
<evidence type="ECO:0000313" key="11">
    <source>
        <dbReference type="EMBL" id="AVL99886.1"/>
    </source>
</evidence>
<evidence type="ECO:0000256" key="1">
    <source>
        <dbReference type="ARBA" id="ARBA00012513"/>
    </source>
</evidence>
<name>A0A2S0KDX5_9ACTN</name>
<dbReference type="InterPro" id="IPR017441">
    <property type="entry name" value="Protein_kinase_ATP_BS"/>
</dbReference>
<dbReference type="SMART" id="SM00220">
    <property type="entry name" value="S_TKc"/>
    <property type="match status" value="1"/>
</dbReference>
<dbReference type="InterPro" id="IPR011009">
    <property type="entry name" value="Kinase-like_dom_sf"/>
</dbReference>
<dbReference type="InterPro" id="IPR008271">
    <property type="entry name" value="Ser/Thr_kinase_AS"/>
</dbReference>
<dbReference type="EMBL" id="CP027433">
    <property type="protein sequence ID" value="AVL99886.1"/>
    <property type="molecule type" value="Genomic_DNA"/>
</dbReference>
<keyword evidence="6 7" id="KW-0067">ATP-binding</keyword>
<dbReference type="SUPFAM" id="SSF56112">
    <property type="entry name" value="Protein kinase-like (PK-like)"/>
    <property type="match status" value="1"/>
</dbReference>
<evidence type="ECO:0000256" key="9">
    <source>
        <dbReference type="SAM" id="Phobius"/>
    </source>
</evidence>
<dbReference type="PROSITE" id="PS00108">
    <property type="entry name" value="PROTEIN_KINASE_ST"/>
    <property type="match status" value="1"/>
</dbReference>
<dbReference type="Gene3D" id="3.30.200.20">
    <property type="entry name" value="Phosphorylase Kinase, domain 1"/>
    <property type="match status" value="1"/>
</dbReference>
<dbReference type="EC" id="2.7.11.1" evidence="1"/>
<protein>
    <recommendedName>
        <fullName evidence="1">non-specific serine/threonine protein kinase</fullName>
        <ecNumber evidence="1">2.7.11.1</ecNumber>
    </recommendedName>
</protein>
<dbReference type="PANTHER" id="PTHR43289:SF6">
    <property type="entry name" value="SERINE_THREONINE-PROTEIN KINASE NEKL-3"/>
    <property type="match status" value="1"/>
</dbReference>
<dbReference type="GO" id="GO:0004674">
    <property type="term" value="F:protein serine/threonine kinase activity"/>
    <property type="evidence" value="ECO:0007669"/>
    <property type="project" value="UniProtKB-KW"/>
</dbReference>
<sequence length="486" mass="50598">MTTPGDRSGSTLGPYRLVRRIGRGGMGEVYEAVDTVKDRTVALKLLPPHLADDDEFRTRFLRESQTAARLNDPHVIPIHDYGEIDGQLYLDMRIVDGEDLRALIGRGPLPAERAVDIVAQIAGALDSAHQAGLTHRDVKPENILLDARGFAYLVDFGLVLSAGQTALTSTGSAIGSFNYMAPERFGTGAPVGPASDTYSLACVLFECLTGAKPFGTDSMEQIIAGHLHRPLPTTGTAFDAAIARGTAKNPADRYPTTGEFAAAARATLAGSAPPMPQTPGPLLGATQVAPAGTYPPPQPPAPAPSSPQRSATTPLLAGVAVIAVLALAGVLVWMFLSGNDPDSAAQPTDAAAAEPTDTTLTVTATASPPQTSTDRQTRPAGDLGLPVPISDPPCDGSTVAVVYNAVTPGAYAQEVGAALARYPGASYLRTDQSCRSLKQAENGNPIYAVYYPGATPAETCSIKARVGGDTYARRLDDRTPVGTEVC</sequence>
<gene>
    <name evidence="11" type="ORF">C6V83_05970</name>
</gene>
<keyword evidence="5 11" id="KW-0418">Kinase</keyword>
<evidence type="ECO:0000256" key="2">
    <source>
        <dbReference type="ARBA" id="ARBA00022527"/>
    </source>
</evidence>
<dbReference type="FunFam" id="3.30.200.20:FF:000348">
    <property type="entry name" value="Serine/threonine protein kinase"/>
    <property type="match status" value="1"/>
</dbReference>
<dbReference type="GO" id="GO:0005524">
    <property type="term" value="F:ATP binding"/>
    <property type="evidence" value="ECO:0007669"/>
    <property type="project" value="UniProtKB-UniRule"/>
</dbReference>
<evidence type="ECO:0000256" key="4">
    <source>
        <dbReference type="ARBA" id="ARBA00022741"/>
    </source>
</evidence>
<feature type="region of interest" description="Disordered" evidence="8">
    <location>
        <begin position="343"/>
        <end position="383"/>
    </location>
</feature>
<dbReference type="OrthoDB" id="5169909at2"/>
<evidence type="ECO:0000256" key="3">
    <source>
        <dbReference type="ARBA" id="ARBA00022679"/>
    </source>
</evidence>
<evidence type="ECO:0000256" key="5">
    <source>
        <dbReference type="ARBA" id="ARBA00022777"/>
    </source>
</evidence>
<evidence type="ECO:0000256" key="8">
    <source>
        <dbReference type="SAM" id="MobiDB-lite"/>
    </source>
</evidence>
<dbReference type="RefSeq" id="WP_105941618.1">
    <property type="nucleotide sequence ID" value="NZ_CP027433.1"/>
</dbReference>
<evidence type="ECO:0000259" key="10">
    <source>
        <dbReference type="PROSITE" id="PS50011"/>
    </source>
</evidence>
<dbReference type="Proteomes" id="UP000239814">
    <property type="component" value="Chromosome"/>
</dbReference>
<dbReference type="InterPro" id="IPR000719">
    <property type="entry name" value="Prot_kinase_dom"/>
</dbReference>
<feature type="compositionally biased region" description="Low complexity" evidence="8">
    <location>
        <begin position="343"/>
        <end position="366"/>
    </location>
</feature>
<keyword evidence="9" id="KW-1133">Transmembrane helix</keyword>
<organism evidence="11 12">
    <name type="scientific">Gordonia iterans</name>
    <dbReference type="NCBI Taxonomy" id="1004901"/>
    <lineage>
        <taxon>Bacteria</taxon>
        <taxon>Bacillati</taxon>
        <taxon>Actinomycetota</taxon>
        <taxon>Actinomycetes</taxon>
        <taxon>Mycobacteriales</taxon>
        <taxon>Gordoniaceae</taxon>
        <taxon>Gordonia</taxon>
    </lineage>
</organism>
<keyword evidence="3" id="KW-0808">Transferase</keyword>
<dbReference type="Pfam" id="PF00069">
    <property type="entry name" value="Pkinase"/>
    <property type="match status" value="1"/>
</dbReference>
<dbReference type="CDD" id="cd14014">
    <property type="entry name" value="STKc_PknB_like"/>
    <property type="match status" value="1"/>
</dbReference>
<feature type="domain" description="Protein kinase" evidence="10">
    <location>
        <begin position="15"/>
        <end position="268"/>
    </location>
</feature>
<feature type="binding site" evidence="7">
    <location>
        <position position="44"/>
    </location>
    <ligand>
        <name>ATP</name>
        <dbReference type="ChEBI" id="CHEBI:30616"/>
    </ligand>
</feature>
<reference evidence="11 12" key="1">
    <citation type="submission" date="2018-03" db="EMBL/GenBank/DDBJ databases">
        <title>Characteristics and genome of n-alkane degrading marine bacteria Gordonia iterans isolated from crude oil contaminated in Tae-an, South Korea.</title>
        <authorList>
            <person name="Lee S.-S."/>
            <person name="Kim H."/>
        </authorList>
    </citation>
    <scope>NUCLEOTIDE SEQUENCE [LARGE SCALE GENOMIC DNA]</scope>
    <source>
        <strain evidence="11 12">Co17</strain>
    </source>
</reference>
<evidence type="ECO:0000256" key="7">
    <source>
        <dbReference type="PROSITE-ProRule" id="PRU10141"/>
    </source>
</evidence>
<keyword evidence="2 11" id="KW-0723">Serine/threonine-protein kinase</keyword>
<dbReference type="PROSITE" id="PS50011">
    <property type="entry name" value="PROTEIN_KINASE_DOM"/>
    <property type="match status" value="1"/>
</dbReference>
<accession>A0A2S0KDX5</accession>
<dbReference type="Gene3D" id="1.10.510.10">
    <property type="entry name" value="Transferase(Phosphotransferase) domain 1"/>
    <property type="match status" value="1"/>
</dbReference>
<feature type="transmembrane region" description="Helical" evidence="9">
    <location>
        <begin position="315"/>
        <end position="336"/>
    </location>
</feature>